<dbReference type="Proteomes" id="UP000781958">
    <property type="component" value="Unassembled WGS sequence"/>
</dbReference>
<dbReference type="Gene3D" id="3.30.450.20">
    <property type="entry name" value="PAS domain"/>
    <property type="match status" value="1"/>
</dbReference>
<keyword evidence="2" id="KW-0067">ATP-binding</keyword>
<dbReference type="InterPro" id="IPR025944">
    <property type="entry name" value="Sigma_54_int_dom_CS"/>
</dbReference>
<dbReference type="Gene3D" id="1.10.10.60">
    <property type="entry name" value="Homeodomain-like"/>
    <property type="match status" value="1"/>
</dbReference>
<dbReference type="PANTHER" id="PTHR32071">
    <property type="entry name" value="TRANSCRIPTIONAL REGULATORY PROTEIN"/>
    <property type="match status" value="1"/>
</dbReference>
<dbReference type="Gene3D" id="3.40.50.300">
    <property type="entry name" value="P-loop containing nucleotide triphosphate hydrolases"/>
    <property type="match status" value="1"/>
</dbReference>
<dbReference type="PROSITE" id="PS00675">
    <property type="entry name" value="SIGMA54_INTERACT_1"/>
    <property type="match status" value="1"/>
</dbReference>
<dbReference type="SMART" id="SM00382">
    <property type="entry name" value="AAA"/>
    <property type="match status" value="1"/>
</dbReference>
<dbReference type="InterPro" id="IPR003593">
    <property type="entry name" value="AAA+_ATPase"/>
</dbReference>
<evidence type="ECO:0000313" key="9">
    <source>
        <dbReference type="EMBL" id="MBP2291613.1"/>
    </source>
</evidence>
<dbReference type="InterPro" id="IPR002197">
    <property type="entry name" value="HTH_Fis"/>
</dbReference>
<evidence type="ECO:0000256" key="7">
    <source>
        <dbReference type="ARBA" id="ARBA00023163"/>
    </source>
</evidence>
<sequence length="472" mass="51359">MTNDLDFESLKQRAVASLFGHLEGMCVGTVAVDRTARIAWMDDKYKALLALTEDPAGKPVEEVIPASQLRRAVETGQPSMIDIMEFGDRSFVVSRLPLKDAGGAVIGALGFVLFERAEQLRPLVTKYQRVQEELTRTQQELAQERRAKYSFSQFLGVSNAVREIKRLGRRAAQLDSTVLLLGETGTGKELLAQAIHSASPRAGRPFVGVNVAAIPENLLEAEFFGVAPGAYTGADRRLREGKFQLANGGTLFLDEIGDMPLPLQAKLLRVLQEREIEPLGSNKVVRVDVRIVAATSRDLEALVRDKQFRADLYYRLNVVPITLPPLRDRTEDIEGLADRILEQLSLQQGGAPRELTDGALAVLRGHGWPGNVRELTNTLERVTALTDAPVLTEEHLRRVLPAAPSQAAPPAAMAEAFNGRPLSEVLHAAERTAIASALEQTGGVKARAAKLLGISRASLYERMMSLGIGAGA</sequence>
<protein>
    <submittedName>
        <fullName evidence="9">Transcriptional regulator with PAS, ATPase and Fis domain</fullName>
    </submittedName>
</protein>
<feature type="domain" description="Sigma-54 factor interaction" evidence="8">
    <location>
        <begin position="154"/>
        <end position="384"/>
    </location>
</feature>
<dbReference type="PANTHER" id="PTHR32071:SF99">
    <property type="entry name" value="TRANSCRIPTIONAL REGULATORY PROTEIN"/>
    <property type="match status" value="1"/>
</dbReference>
<keyword evidence="5" id="KW-0238">DNA-binding</keyword>
<accession>A0ABS4SGC3</accession>
<evidence type="ECO:0000256" key="2">
    <source>
        <dbReference type="ARBA" id="ARBA00022840"/>
    </source>
</evidence>
<dbReference type="RefSeq" id="WP_307418783.1">
    <property type="nucleotide sequence ID" value="NZ_JAGINP010000004.1"/>
</dbReference>
<gene>
    <name evidence="9" type="ORF">J2851_001362</name>
</gene>
<keyword evidence="7" id="KW-0804">Transcription</keyword>
<keyword evidence="4" id="KW-0805">Transcription regulation</keyword>
<evidence type="ECO:0000313" key="10">
    <source>
        <dbReference type="Proteomes" id="UP000781958"/>
    </source>
</evidence>
<dbReference type="InterPro" id="IPR009057">
    <property type="entry name" value="Homeodomain-like_sf"/>
</dbReference>
<evidence type="ECO:0000256" key="3">
    <source>
        <dbReference type="ARBA" id="ARBA00023012"/>
    </source>
</evidence>
<keyword evidence="1" id="KW-0547">Nucleotide-binding</keyword>
<dbReference type="SUPFAM" id="SSF55785">
    <property type="entry name" value="PYP-like sensor domain (PAS domain)"/>
    <property type="match status" value="1"/>
</dbReference>
<comment type="caution">
    <text evidence="9">The sequence shown here is derived from an EMBL/GenBank/DDBJ whole genome shotgun (WGS) entry which is preliminary data.</text>
</comment>
<dbReference type="SUPFAM" id="SSF46689">
    <property type="entry name" value="Homeodomain-like"/>
    <property type="match status" value="1"/>
</dbReference>
<dbReference type="Gene3D" id="1.10.8.60">
    <property type="match status" value="1"/>
</dbReference>
<evidence type="ECO:0000256" key="5">
    <source>
        <dbReference type="ARBA" id="ARBA00023125"/>
    </source>
</evidence>
<organism evidence="9 10">
    <name type="scientific">Azospirillum rugosum</name>
    <dbReference type="NCBI Taxonomy" id="416170"/>
    <lineage>
        <taxon>Bacteria</taxon>
        <taxon>Pseudomonadati</taxon>
        <taxon>Pseudomonadota</taxon>
        <taxon>Alphaproteobacteria</taxon>
        <taxon>Rhodospirillales</taxon>
        <taxon>Azospirillaceae</taxon>
        <taxon>Azospirillum</taxon>
    </lineage>
</organism>
<evidence type="ECO:0000256" key="6">
    <source>
        <dbReference type="ARBA" id="ARBA00023159"/>
    </source>
</evidence>
<keyword evidence="3" id="KW-0902">Two-component regulatory system</keyword>
<dbReference type="Pfam" id="PF02954">
    <property type="entry name" value="HTH_8"/>
    <property type="match status" value="1"/>
</dbReference>
<dbReference type="SUPFAM" id="SSF52540">
    <property type="entry name" value="P-loop containing nucleoside triphosphate hydrolases"/>
    <property type="match status" value="1"/>
</dbReference>
<dbReference type="PROSITE" id="PS50045">
    <property type="entry name" value="SIGMA54_INTERACT_4"/>
    <property type="match status" value="1"/>
</dbReference>
<dbReference type="InterPro" id="IPR058031">
    <property type="entry name" value="AAA_lid_NorR"/>
</dbReference>
<dbReference type="InterPro" id="IPR027417">
    <property type="entry name" value="P-loop_NTPase"/>
</dbReference>
<dbReference type="InterPro" id="IPR025662">
    <property type="entry name" value="Sigma_54_int_dom_ATP-bd_1"/>
</dbReference>
<proteinExistence type="predicted"/>
<dbReference type="PRINTS" id="PR01590">
    <property type="entry name" value="HTHFIS"/>
</dbReference>
<dbReference type="EMBL" id="JAGINP010000004">
    <property type="protein sequence ID" value="MBP2291613.1"/>
    <property type="molecule type" value="Genomic_DNA"/>
</dbReference>
<dbReference type="CDD" id="cd00009">
    <property type="entry name" value="AAA"/>
    <property type="match status" value="1"/>
</dbReference>
<keyword evidence="6" id="KW-0010">Activator</keyword>
<dbReference type="InterPro" id="IPR002078">
    <property type="entry name" value="Sigma_54_int"/>
</dbReference>
<dbReference type="PROSITE" id="PS00688">
    <property type="entry name" value="SIGMA54_INTERACT_3"/>
    <property type="match status" value="1"/>
</dbReference>
<dbReference type="Pfam" id="PF25601">
    <property type="entry name" value="AAA_lid_14"/>
    <property type="match status" value="1"/>
</dbReference>
<dbReference type="InterPro" id="IPR035965">
    <property type="entry name" value="PAS-like_dom_sf"/>
</dbReference>
<evidence type="ECO:0000259" key="8">
    <source>
        <dbReference type="PROSITE" id="PS50045"/>
    </source>
</evidence>
<keyword evidence="10" id="KW-1185">Reference proteome</keyword>
<dbReference type="Pfam" id="PF00158">
    <property type="entry name" value="Sigma54_activat"/>
    <property type="match status" value="1"/>
</dbReference>
<dbReference type="PROSITE" id="PS00676">
    <property type="entry name" value="SIGMA54_INTERACT_2"/>
    <property type="match status" value="1"/>
</dbReference>
<reference evidence="9 10" key="1">
    <citation type="submission" date="2021-03" db="EMBL/GenBank/DDBJ databases">
        <title>Genomic Encyclopedia of Type Strains, Phase III (KMG-III): the genomes of soil and plant-associated and newly described type strains.</title>
        <authorList>
            <person name="Whitman W."/>
        </authorList>
    </citation>
    <scope>NUCLEOTIDE SEQUENCE [LARGE SCALE GENOMIC DNA]</scope>
    <source>
        <strain evidence="9 10">IMMIB AFH-6</strain>
    </source>
</reference>
<name>A0ABS4SGC3_9PROT</name>
<evidence type="ECO:0000256" key="4">
    <source>
        <dbReference type="ARBA" id="ARBA00023015"/>
    </source>
</evidence>
<dbReference type="InterPro" id="IPR025943">
    <property type="entry name" value="Sigma_54_int_dom_ATP-bd_2"/>
</dbReference>
<evidence type="ECO:0000256" key="1">
    <source>
        <dbReference type="ARBA" id="ARBA00022741"/>
    </source>
</evidence>